<accession>A0A1G6MCJ9</accession>
<protein>
    <submittedName>
        <fullName evidence="1">Uncharacterized protein</fullName>
    </submittedName>
</protein>
<evidence type="ECO:0000313" key="1">
    <source>
        <dbReference type="EMBL" id="SDC52974.1"/>
    </source>
</evidence>
<gene>
    <name evidence="1" type="ORF">SAMN05421630_102446</name>
</gene>
<sequence length="54" mass="5286">MGLDGLGEAWRDLARPVGLDGPDSAPVGLDGADLWGSGRGLAGEVGLGSARLGP</sequence>
<dbReference type="AlphaFoldDB" id="A0A1G6MCJ9"/>
<keyword evidence="2" id="KW-1185">Reference proteome</keyword>
<dbReference type="Proteomes" id="UP000199494">
    <property type="component" value="Unassembled WGS sequence"/>
</dbReference>
<organism evidence="1 2">
    <name type="scientific">Prauserella marina</name>
    <dbReference type="NCBI Taxonomy" id="530584"/>
    <lineage>
        <taxon>Bacteria</taxon>
        <taxon>Bacillati</taxon>
        <taxon>Actinomycetota</taxon>
        <taxon>Actinomycetes</taxon>
        <taxon>Pseudonocardiales</taxon>
        <taxon>Pseudonocardiaceae</taxon>
        <taxon>Prauserella</taxon>
    </lineage>
</organism>
<reference evidence="1 2" key="1">
    <citation type="submission" date="2016-10" db="EMBL/GenBank/DDBJ databases">
        <authorList>
            <person name="de Groot N.N."/>
        </authorList>
    </citation>
    <scope>NUCLEOTIDE SEQUENCE [LARGE SCALE GENOMIC DNA]</scope>
    <source>
        <strain evidence="1 2">CGMCC 4.5506</strain>
    </source>
</reference>
<evidence type="ECO:0000313" key="2">
    <source>
        <dbReference type="Proteomes" id="UP000199494"/>
    </source>
</evidence>
<proteinExistence type="predicted"/>
<dbReference type="EMBL" id="FMZE01000002">
    <property type="protein sequence ID" value="SDC52974.1"/>
    <property type="molecule type" value="Genomic_DNA"/>
</dbReference>
<name>A0A1G6MCJ9_9PSEU</name>